<protein>
    <submittedName>
        <fullName evidence="3">YdcF family protein</fullName>
    </submittedName>
</protein>
<keyword evidence="4" id="KW-1185">Reference proteome</keyword>
<name>A0ABS9Z601_9HYPH</name>
<comment type="caution">
    <text evidence="3">The sequence shown here is derived from an EMBL/GenBank/DDBJ whole genome shotgun (WGS) entry which is preliminary data.</text>
</comment>
<dbReference type="Gene3D" id="3.40.50.620">
    <property type="entry name" value="HUPs"/>
    <property type="match status" value="1"/>
</dbReference>
<keyword evidence="1" id="KW-1133">Transmembrane helix</keyword>
<sequence length="262" mass="28811">MFFVASKIFWLLASPLHLLLILLLAGLILAPRWRPGRMLALAAAIVLALIVFSPASALLIRPLEDRFPERSAVMTPPKGIIVLGGAVDEGLTLARNQVALNEAAERMTEGAALARLYPQAMLVFSGGSSALIDNSAKEANVARRLWRELGVPESQMRFEDRSRNTFENAAFTKRLVNPQKGEKWLLVTSAYHMPRAMGVFRAQGMDPEAFPVDYRTFGNARDNRPPGDGARAVVIFETAAREWVGLLVYRLTGKTNALFPAP</sequence>
<feature type="transmembrane region" description="Helical" evidence="1">
    <location>
        <begin position="39"/>
        <end position="60"/>
    </location>
</feature>
<accession>A0ABS9Z601</accession>
<dbReference type="InterPro" id="IPR003848">
    <property type="entry name" value="DUF218"/>
</dbReference>
<dbReference type="Pfam" id="PF02698">
    <property type="entry name" value="DUF218"/>
    <property type="match status" value="1"/>
</dbReference>
<dbReference type="InterPro" id="IPR014729">
    <property type="entry name" value="Rossmann-like_a/b/a_fold"/>
</dbReference>
<evidence type="ECO:0000256" key="1">
    <source>
        <dbReference type="SAM" id="Phobius"/>
    </source>
</evidence>
<dbReference type="InterPro" id="IPR051599">
    <property type="entry name" value="Cell_Envelope_Assoc"/>
</dbReference>
<evidence type="ECO:0000313" key="4">
    <source>
        <dbReference type="Proteomes" id="UP001139104"/>
    </source>
</evidence>
<feature type="domain" description="DUF218" evidence="2">
    <location>
        <begin position="79"/>
        <end position="245"/>
    </location>
</feature>
<organism evidence="3 4">
    <name type="scientific">Candidatus Rhodoblastus alkanivorans</name>
    <dbReference type="NCBI Taxonomy" id="2954117"/>
    <lineage>
        <taxon>Bacteria</taxon>
        <taxon>Pseudomonadati</taxon>
        <taxon>Pseudomonadota</taxon>
        <taxon>Alphaproteobacteria</taxon>
        <taxon>Hyphomicrobiales</taxon>
        <taxon>Rhodoblastaceae</taxon>
        <taxon>Rhodoblastus</taxon>
    </lineage>
</organism>
<evidence type="ECO:0000313" key="3">
    <source>
        <dbReference type="EMBL" id="MCI4683095.1"/>
    </source>
</evidence>
<dbReference type="PANTHER" id="PTHR30336">
    <property type="entry name" value="INNER MEMBRANE PROTEIN, PROBABLE PERMEASE"/>
    <property type="match status" value="1"/>
</dbReference>
<proteinExistence type="predicted"/>
<dbReference type="PANTHER" id="PTHR30336:SF4">
    <property type="entry name" value="ENVELOPE BIOGENESIS FACTOR ELYC"/>
    <property type="match status" value="1"/>
</dbReference>
<reference evidence="3" key="1">
    <citation type="journal article" date="2022" name="ISME J.">
        <title>Identification of active gaseous-alkane degraders at natural gas seeps.</title>
        <authorList>
            <person name="Farhan Ul Haque M."/>
            <person name="Hernandez M."/>
            <person name="Crombie A.T."/>
            <person name="Murrell J.C."/>
        </authorList>
    </citation>
    <scope>NUCLEOTIDE SEQUENCE</scope>
    <source>
        <strain evidence="3">PC2</strain>
    </source>
</reference>
<dbReference type="RefSeq" id="WP_243067065.1">
    <property type="nucleotide sequence ID" value="NZ_JAIVFK010000043.1"/>
</dbReference>
<feature type="transmembrane region" description="Helical" evidence="1">
    <location>
        <begin position="9"/>
        <end position="33"/>
    </location>
</feature>
<keyword evidence="1" id="KW-0812">Transmembrane</keyword>
<dbReference type="CDD" id="cd06259">
    <property type="entry name" value="YdcF-like"/>
    <property type="match status" value="1"/>
</dbReference>
<keyword evidence="1" id="KW-0472">Membrane</keyword>
<evidence type="ECO:0000259" key="2">
    <source>
        <dbReference type="Pfam" id="PF02698"/>
    </source>
</evidence>
<gene>
    <name evidence="3" type="ORF">K2U94_10005</name>
</gene>
<dbReference type="Proteomes" id="UP001139104">
    <property type="component" value="Unassembled WGS sequence"/>
</dbReference>
<dbReference type="EMBL" id="JAIVFP010000001">
    <property type="protein sequence ID" value="MCI4683095.1"/>
    <property type="molecule type" value="Genomic_DNA"/>
</dbReference>